<dbReference type="Pfam" id="PF13469">
    <property type="entry name" value="Sulfotransfer_3"/>
    <property type="match status" value="1"/>
</dbReference>
<dbReference type="RefSeq" id="WP_161347380.1">
    <property type="nucleotide sequence ID" value="NZ_BMGW01000008.1"/>
</dbReference>
<dbReference type="EMBL" id="WWNR01000008">
    <property type="protein sequence ID" value="MZQ90102.1"/>
    <property type="molecule type" value="Genomic_DNA"/>
</dbReference>
<dbReference type="Gene3D" id="3.40.50.300">
    <property type="entry name" value="P-loop containing nucleotide triphosphate hydrolases"/>
    <property type="match status" value="1"/>
</dbReference>
<name>A0A6L8VKK7_9RHOB</name>
<sequence>MTLPPPVFVLAAPGVPGQTLAAALGRNPGAYDLPECNLELSASVDSLLREMTGMRQGQMHGLLRSLSHLLAGEQSMAGVEMARRWLTRHMHLPTAAVAQRLVAMIAPRRVVMPVTSALFDPGAAERLLAAFPRADFVHLQMHPVAQGGAVMGRFGGAAALLLGAVDDSVSPPMTDAQELWGMAEDGVAMVRAAVPSSRFHALRVEDLAADPARALVVLADALHLATDPAAVSRMLRPEDSAFAGPGPFGAHLAGDVLDLAALRAAIPAEAALSLTGALPWRPDGVGLRPALRDQAKAMGYR</sequence>
<protein>
    <recommendedName>
        <fullName evidence="3">Sulfotransferase</fullName>
    </recommendedName>
</protein>
<dbReference type="Proteomes" id="UP000477083">
    <property type="component" value="Unassembled WGS sequence"/>
</dbReference>
<dbReference type="AlphaFoldDB" id="A0A6L8VKK7"/>
<proteinExistence type="predicted"/>
<dbReference type="SUPFAM" id="SSF52540">
    <property type="entry name" value="P-loop containing nucleoside triphosphate hydrolases"/>
    <property type="match status" value="1"/>
</dbReference>
<gene>
    <name evidence="1" type="ORF">GS660_13490</name>
</gene>
<keyword evidence="2" id="KW-1185">Reference proteome</keyword>
<dbReference type="InterPro" id="IPR027417">
    <property type="entry name" value="P-loop_NTPase"/>
</dbReference>
<comment type="caution">
    <text evidence="1">The sequence shown here is derived from an EMBL/GenBank/DDBJ whole genome shotgun (WGS) entry which is preliminary data.</text>
</comment>
<evidence type="ECO:0000313" key="1">
    <source>
        <dbReference type="EMBL" id="MZQ90102.1"/>
    </source>
</evidence>
<organism evidence="1 2">
    <name type="scientific">Frigidibacter albus</name>
    <dbReference type="NCBI Taxonomy" id="1465486"/>
    <lineage>
        <taxon>Bacteria</taxon>
        <taxon>Pseudomonadati</taxon>
        <taxon>Pseudomonadota</taxon>
        <taxon>Alphaproteobacteria</taxon>
        <taxon>Rhodobacterales</taxon>
        <taxon>Paracoccaceae</taxon>
        <taxon>Frigidibacter</taxon>
    </lineage>
</organism>
<evidence type="ECO:0008006" key="3">
    <source>
        <dbReference type="Google" id="ProtNLM"/>
    </source>
</evidence>
<dbReference type="OrthoDB" id="7849460at2"/>
<accession>A0A6L8VKK7</accession>
<evidence type="ECO:0000313" key="2">
    <source>
        <dbReference type="Proteomes" id="UP000477083"/>
    </source>
</evidence>
<reference evidence="1 2" key="1">
    <citation type="submission" date="2020-01" db="EMBL/GenBank/DDBJ databases">
        <title>Frigidibacter albus SP32T (=CGMCC 1.13995T).</title>
        <authorList>
            <person name="Liao X."/>
        </authorList>
    </citation>
    <scope>NUCLEOTIDE SEQUENCE [LARGE SCALE GENOMIC DNA]</scope>
    <source>
        <strain evidence="1 2">SP32</strain>
    </source>
</reference>